<feature type="non-terminal residue" evidence="1">
    <location>
        <position position="88"/>
    </location>
</feature>
<comment type="caution">
    <text evidence="1">The sequence shown here is derived from an EMBL/GenBank/DDBJ whole genome shotgun (WGS) entry which is preliminary data.</text>
</comment>
<accession>A0AAN4ZB52</accession>
<gene>
    <name evidence="1" type="ORF">PMAYCL1PPCAC_08152</name>
</gene>
<sequence length="88" mass="10619">RKLTRFFSMFSQIDTVVIEGYSTSWFYAMETMGEIHVKKLEIRCDIRSWSNKQKIIELARKHRIQHVSIFSYSFTPHNFSKFVIELVR</sequence>
<organism evidence="1 2">
    <name type="scientific">Pristionchus mayeri</name>
    <dbReference type="NCBI Taxonomy" id="1317129"/>
    <lineage>
        <taxon>Eukaryota</taxon>
        <taxon>Metazoa</taxon>
        <taxon>Ecdysozoa</taxon>
        <taxon>Nematoda</taxon>
        <taxon>Chromadorea</taxon>
        <taxon>Rhabditida</taxon>
        <taxon>Rhabditina</taxon>
        <taxon>Diplogasteromorpha</taxon>
        <taxon>Diplogasteroidea</taxon>
        <taxon>Neodiplogasteridae</taxon>
        <taxon>Pristionchus</taxon>
    </lineage>
</organism>
<dbReference type="AlphaFoldDB" id="A0AAN4ZB52"/>
<name>A0AAN4ZB52_9BILA</name>
<evidence type="ECO:0000313" key="1">
    <source>
        <dbReference type="EMBL" id="GMR37957.1"/>
    </source>
</evidence>
<proteinExistence type="predicted"/>
<reference evidence="2" key="1">
    <citation type="submission" date="2022-10" db="EMBL/GenBank/DDBJ databases">
        <title>Genome assembly of Pristionchus species.</title>
        <authorList>
            <person name="Yoshida K."/>
            <person name="Sommer R.J."/>
        </authorList>
    </citation>
    <scope>NUCLEOTIDE SEQUENCE [LARGE SCALE GENOMIC DNA]</scope>
    <source>
        <strain evidence="2">RS5460</strain>
    </source>
</reference>
<feature type="non-terminal residue" evidence="1">
    <location>
        <position position="1"/>
    </location>
</feature>
<keyword evidence="2" id="KW-1185">Reference proteome</keyword>
<dbReference type="EMBL" id="BTRK01000002">
    <property type="protein sequence ID" value="GMR37957.1"/>
    <property type="molecule type" value="Genomic_DNA"/>
</dbReference>
<protein>
    <submittedName>
        <fullName evidence="1">Uncharacterized protein</fullName>
    </submittedName>
</protein>
<evidence type="ECO:0000313" key="2">
    <source>
        <dbReference type="Proteomes" id="UP001328107"/>
    </source>
</evidence>
<dbReference type="Proteomes" id="UP001328107">
    <property type="component" value="Unassembled WGS sequence"/>
</dbReference>